<gene>
    <name evidence="7" type="ORF">SAMN05216214_10798</name>
</gene>
<organism evidence="7 8">
    <name type="scientific">Atopomonas hussainii</name>
    <dbReference type="NCBI Taxonomy" id="1429083"/>
    <lineage>
        <taxon>Bacteria</taxon>
        <taxon>Pseudomonadati</taxon>
        <taxon>Pseudomonadota</taxon>
        <taxon>Gammaproteobacteria</taxon>
        <taxon>Pseudomonadales</taxon>
        <taxon>Pseudomonadaceae</taxon>
        <taxon>Atopomonas</taxon>
    </lineage>
</organism>
<evidence type="ECO:0000256" key="5">
    <source>
        <dbReference type="RuleBase" id="RU000499"/>
    </source>
</evidence>
<protein>
    <recommendedName>
        <fullName evidence="5">Glutathione peroxidase</fullName>
    </recommendedName>
</protein>
<evidence type="ECO:0000256" key="4">
    <source>
        <dbReference type="PIRSR" id="PIRSR000303-1"/>
    </source>
</evidence>
<dbReference type="PROSITE" id="PS00460">
    <property type="entry name" value="GLUTATHIONE_PEROXID_1"/>
    <property type="match status" value="1"/>
</dbReference>
<dbReference type="GO" id="GO:0004601">
    <property type="term" value="F:peroxidase activity"/>
    <property type="evidence" value="ECO:0007669"/>
    <property type="project" value="UniProtKB-KW"/>
</dbReference>
<dbReference type="PROSITE" id="PS51352">
    <property type="entry name" value="THIOREDOXIN_2"/>
    <property type="match status" value="1"/>
</dbReference>
<dbReference type="RefSeq" id="WP_074867185.1">
    <property type="nucleotide sequence ID" value="NZ_FOAS01000007.1"/>
</dbReference>
<dbReference type="AlphaFoldDB" id="A0A1H7LR18"/>
<dbReference type="GO" id="GO:0034599">
    <property type="term" value="P:cellular response to oxidative stress"/>
    <property type="evidence" value="ECO:0007669"/>
    <property type="project" value="TreeGrafter"/>
</dbReference>
<dbReference type="PRINTS" id="PR01011">
    <property type="entry name" value="GLUTPROXDASE"/>
</dbReference>
<evidence type="ECO:0000256" key="3">
    <source>
        <dbReference type="ARBA" id="ARBA00023002"/>
    </source>
</evidence>
<dbReference type="SUPFAM" id="SSF52833">
    <property type="entry name" value="Thioredoxin-like"/>
    <property type="match status" value="1"/>
</dbReference>
<proteinExistence type="inferred from homology"/>
<name>A0A1H7LR18_9GAMM</name>
<keyword evidence="8" id="KW-1185">Reference proteome</keyword>
<dbReference type="CDD" id="cd00340">
    <property type="entry name" value="GSH_Peroxidase"/>
    <property type="match status" value="1"/>
</dbReference>
<dbReference type="Gene3D" id="3.40.30.10">
    <property type="entry name" value="Glutaredoxin"/>
    <property type="match status" value="1"/>
</dbReference>
<dbReference type="FunFam" id="3.40.30.10:FF:000010">
    <property type="entry name" value="Glutathione peroxidase"/>
    <property type="match status" value="1"/>
</dbReference>
<dbReference type="InterPro" id="IPR000889">
    <property type="entry name" value="Glutathione_peroxidase"/>
</dbReference>
<dbReference type="STRING" id="1429083.GCA_001885685_00513"/>
<dbReference type="PIRSF" id="PIRSF000303">
    <property type="entry name" value="Glutathion_perox"/>
    <property type="match status" value="1"/>
</dbReference>
<dbReference type="InterPro" id="IPR036249">
    <property type="entry name" value="Thioredoxin-like_sf"/>
</dbReference>
<dbReference type="PROSITE" id="PS51355">
    <property type="entry name" value="GLUTATHIONE_PEROXID_3"/>
    <property type="match status" value="1"/>
</dbReference>
<reference evidence="7 8" key="1">
    <citation type="submission" date="2016-10" db="EMBL/GenBank/DDBJ databases">
        <authorList>
            <person name="de Groot N.N."/>
        </authorList>
    </citation>
    <scope>NUCLEOTIDE SEQUENCE [LARGE SCALE GENOMIC DNA]</scope>
    <source>
        <strain evidence="7 8">JCM 19513</strain>
    </source>
</reference>
<dbReference type="InterPro" id="IPR013766">
    <property type="entry name" value="Thioredoxin_domain"/>
</dbReference>
<keyword evidence="3 5" id="KW-0560">Oxidoreductase</keyword>
<dbReference type="PANTHER" id="PTHR11592">
    <property type="entry name" value="GLUTATHIONE PEROXIDASE"/>
    <property type="match status" value="1"/>
</dbReference>
<evidence type="ECO:0000256" key="1">
    <source>
        <dbReference type="ARBA" id="ARBA00006926"/>
    </source>
</evidence>
<feature type="domain" description="Thioredoxin" evidence="6">
    <location>
        <begin position="1"/>
        <end position="160"/>
    </location>
</feature>
<evidence type="ECO:0000259" key="6">
    <source>
        <dbReference type="PROSITE" id="PS51352"/>
    </source>
</evidence>
<evidence type="ECO:0000256" key="2">
    <source>
        <dbReference type="ARBA" id="ARBA00022559"/>
    </source>
</evidence>
<dbReference type="Pfam" id="PF00255">
    <property type="entry name" value="GSHPx"/>
    <property type="match status" value="1"/>
</dbReference>
<comment type="similarity">
    <text evidence="1 5">Belongs to the glutathione peroxidase family.</text>
</comment>
<dbReference type="PANTHER" id="PTHR11592:SF40">
    <property type="entry name" value="THIOREDOXIN_GLUTATHIONE PEROXIDASE BTUE"/>
    <property type="match status" value="1"/>
</dbReference>
<accession>A0A1H7LR18</accession>
<dbReference type="EMBL" id="FOAS01000007">
    <property type="protein sequence ID" value="SEL01381.1"/>
    <property type="molecule type" value="Genomic_DNA"/>
</dbReference>
<dbReference type="Proteomes" id="UP000185766">
    <property type="component" value="Unassembled WGS sequence"/>
</dbReference>
<feature type="active site" evidence="4">
    <location>
        <position position="36"/>
    </location>
</feature>
<evidence type="ECO:0000313" key="7">
    <source>
        <dbReference type="EMBL" id="SEL01381.1"/>
    </source>
</evidence>
<evidence type="ECO:0000313" key="8">
    <source>
        <dbReference type="Proteomes" id="UP000185766"/>
    </source>
</evidence>
<keyword evidence="2 5" id="KW-0575">Peroxidase</keyword>
<dbReference type="InterPro" id="IPR029759">
    <property type="entry name" value="GPX_AS"/>
</dbReference>
<sequence length="160" mass="17088">MSALHAITLNAIDGSELPLAQFKGKPLLIVNVASQCGLTPQYATLQQLHAQYADKGLVILGVPCNQFAGQEPGTEGEIAKFCETTYQVGFPLTSKVEVNGPGRHGLYTYLAGEGAPFPGDITWNFEKFLVNGQGDVVARFSPRTTPDDPAVIEAIEKLLG</sequence>